<gene>
    <name evidence="1" type="ORF">Tci_014914</name>
</gene>
<comment type="caution">
    <text evidence="1">The sequence shown here is derived from an EMBL/GenBank/DDBJ whole genome shotgun (WGS) entry which is preliminary data.</text>
</comment>
<sequence length="209" mass="24575">MAMAQANLIVEIKSLYEVTDVKYLQCIDYTLWEIIENGNAPIVTKTVKGKETVIPPTSIEEKVQRREELKAKSTLLMALHNEHQFKFNSYKEAKTLMQAIENIFRGNTATKKTQKNLLKQQYENFVASNTEVIKKTYERIQKLISQLEMHGEVIHQEEINQKFLRILSQEWIRHTIVWRNKPEIETLSLDVLFCKQTNITSTYMIRNKN</sequence>
<organism evidence="1">
    <name type="scientific">Tanacetum cinerariifolium</name>
    <name type="common">Dalmatian daisy</name>
    <name type="synonym">Chrysanthemum cinerariifolium</name>
    <dbReference type="NCBI Taxonomy" id="118510"/>
    <lineage>
        <taxon>Eukaryota</taxon>
        <taxon>Viridiplantae</taxon>
        <taxon>Streptophyta</taxon>
        <taxon>Embryophyta</taxon>
        <taxon>Tracheophyta</taxon>
        <taxon>Spermatophyta</taxon>
        <taxon>Magnoliopsida</taxon>
        <taxon>eudicotyledons</taxon>
        <taxon>Gunneridae</taxon>
        <taxon>Pentapetalae</taxon>
        <taxon>asterids</taxon>
        <taxon>campanulids</taxon>
        <taxon>Asterales</taxon>
        <taxon>Asteraceae</taxon>
        <taxon>Asteroideae</taxon>
        <taxon>Anthemideae</taxon>
        <taxon>Anthemidinae</taxon>
        <taxon>Tanacetum</taxon>
    </lineage>
</organism>
<dbReference type="EMBL" id="BKCJ010001636">
    <property type="protein sequence ID" value="GEU42936.1"/>
    <property type="molecule type" value="Genomic_DNA"/>
</dbReference>
<dbReference type="AlphaFoldDB" id="A0A6L2K0R9"/>
<protein>
    <submittedName>
        <fullName evidence="1">Uncharacterized protein</fullName>
    </submittedName>
</protein>
<dbReference type="Pfam" id="PF14223">
    <property type="entry name" value="Retrotran_gag_2"/>
    <property type="match status" value="1"/>
</dbReference>
<name>A0A6L2K0R9_TANCI</name>
<evidence type="ECO:0000313" key="1">
    <source>
        <dbReference type="EMBL" id="GEU42936.1"/>
    </source>
</evidence>
<accession>A0A6L2K0R9</accession>
<proteinExistence type="predicted"/>
<reference evidence="1" key="1">
    <citation type="journal article" date="2019" name="Sci. Rep.">
        <title>Draft genome of Tanacetum cinerariifolium, the natural source of mosquito coil.</title>
        <authorList>
            <person name="Yamashiro T."/>
            <person name="Shiraishi A."/>
            <person name="Satake H."/>
            <person name="Nakayama K."/>
        </authorList>
    </citation>
    <scope>NUCLEOTIDE SEQUENCE</scope>
</reference>